<dbReference type="InterPro" id="IPR049163">
    <property type="entry name" value="Pif1-like_2B_dom"/>
</dbReference>
<name>A0A225VNX1_9STRA</name>
<dbReference type="Proteomes" id="UP000198211">
    <property type="component" value="Unassembled WGS sequence"/>
</dbReference>
<gene>
    <name evidence="2" type="ORF">PHMEG_00021123</name>
</gene>
<dbReference type="PANTHER" id="PTHR10492:SF57">
    <property type="entry name" value="ATP-DEPENDENT DNA HELICASE"/>
    <property type="match status" value="1"/>
</dbReference>
<proteinExistence type="predicted"/>
<dbReference type="EMBL" id="NBNE01003894">
    <property type="protein sequence ID" value="OWZ06598.1"/>
    <property type="molecule type" value="Genomic_DNA"/>
</dbReference>
<reference evidence="3" key="1">
    <citation type="submission" date="2017-03" db="EMBL/GenBank/DDBJ databases">
        <title>Phytopthora megakarya and P. palmivora, two closely related causual agents of cacao black pod achieved similar genome size and gene model numbers by different mechanisms.</title>
        <authorList>
            <person name="Ali S."/>
            <person name="Shao J."/>
            <person name="Larry D.J."/>
            <person name="Kronmiller B."/>
            <person name="Shen D."/>
            <person name="Strem M.D."/>
            <person name="Melnick R.L."/>
            <person name="Guiltinan M.J."/>
            <person name="Tyler B.M."/>
            <person name="Meinhardt L.W."/>
            <person name="Bailey B.A."/>
        </authorList>
    </citation>
    <scope>NUCLEOTIDE SEQUENCE [LARGE SCALE GENOMIC DNA]</scope>
    <source>
        <strain evidence="3">zdho120</strain>
    </source>
</reference>
<keyword evidence="2" id="KW-0547">Nucleotide-binding</keyword>
<dbReference type="GO" id="GO:0004386">
    <property type="term" value="F:helicase activity"/>
    <property type="evidence" value="ECO:0007669"/>
    <property type="project" value="UniProtKB-KW"/>
</dbReference>
<evidence type="ECO:0000313" key="2">
    <source>
        <dbReference type="EMBL" id="OWZ06598.1"/>
    </source>
</evidence>
<dbReference type="SUPFAM" id="SSF52540">
    <property type="entry name" value="P-loop containing nucleoside triphosphate hydrolases"/>
    <property type="match status" value="1"/>
</dbReference>
<accession>A0A225VNX1</accession>
<sequence>MPYALRQLFGTILVYSLPDHAPALWDRFKKDFSEYYFKSIAERDRQNNIEREEEVRLRMAEYRCLKFVAEYLLSDGKTLDMYGLPELSTYRDVWEEVEREDTHHRDVVANEITTFEPDDLAKTTALADQMNENQKEVFDQVTEAVNHPVGGQKLFFVDGPEVPLDEGNNNPDDDRREQNVNALIDAVYRGVGNDNLQDEYSVDRAILAPSNARVRRINGMVMERLTGETIKSLSVDSLEGVADPNMFEQQFLNSLNFSGIPPHRIVLKVGTPIIMIRNLNSDPGLEDDDKAFPFKLQRKQFPVVPAFAMMINKDQGQVTSRKAIKIAVDPSAIDENGNIHTKNIVYREIFDL</sequence>
<dbReference type="PANTHER" id="PTHR10492">
    <property type="match status" value="1"/>
</dbReference>
<dbReference type="OrthoDB" id="105821at2759"/>
<keyword evidence="2" id="KW-0378">Hydrolase</keyword>
<dbReference type="Pfam" id="PF21530">
    <property type="entry name" value="Pif1_2B_dom"/>
    <property type="match status" value="1"/>
</dbReference>
<comment type="caution">
    <text evidence="2">The sequence shown here is derived from an EMBL/GenBank/DDBJ whole genome shotgun (WGS) entry which is preliminary data.</text>
</comment>
<keyword evidence="3" id="KW-1185">Reference proteome</keyword>
<dbReference type="AlphaFoldDB" id="A0A225VNX1"/>
<feature type="domain" description="DNA helicase Pif1-like 2B" evidence="1">
    <location>
        <begin position="251"/>
        <end position="285"/>
    </location>
</feature>
<keyword evidence="2" id="KW-0067">ATP-binding</keyword>
<dbReference type="InterPro" id="IPR027417">
    <property type="entry name" value="P-loop_NTPase"/>
</dbReference>
<evidence type="ECO:0000313" key="3">
    <source>
        <dbReference type="Proteomes" id="UP000198211"/>
    </source>
</evidence>
<protein>
    <submittedName>
        <fullName evidence="2">Helitron helicase</fullName>
    </submittedName>
</protein>
<keyword evidence="2" id="KW-0347">Helicase</keyword>
<evidence type="ECO:0000259" key="1">
    <source>
        <dbReference type="Pfam" id="PF21530"/>
    </source>
</evidence>
<dbReference type="STRING" id="4795.A0A225VNX1"/>
<organism evidence="2 3">
    <name type="scientific">Phytophthora megakarya</name>
    <dbReference type="NCBI Taxonomy" id="4795"/>
    <lineage>
        <taxon>Eukaryota</taxon>
        <taxon>Sar</taxon>
        <taxon>Stramenopiles</taxon>
        <taxon>Oomycota</taxon>
        <taxon>Peronosporomycetes</taxon>
        <taxon>Peronosporales</taxon>
        <taxon>Peronosporaceae</taxon>
        <taxon>Phytophthora</taxon>
    </lineage>
</organism>